<proteinExistence type="predicted"/>
<dbReference type="EMBL" id="JAUSUF010000001">
    <property type="protein sequence ID" value="MDQ0148644.1"/>
    <property type="molecule type" value="Genomic_DNA"/>
</dbReference>
<feature type="coiled-coil region" evidence="1">
    <location>
        <begin position="54"/>
        <end position="88"/>
    </location>
</feature>
<evidence type="ECO:0000256" key="1">
    <source>
        <dbReference type="SAM" id="Coils"/>
    </source>
</evidence>
<accession>A0ABT9UPR3</accession>
<evidence type="ECO:0000313" key="3">
    <source>
        <dbReference type="Proteomes" id="UP001228504"/>
    </source>
</evidence>
<organism evidence="2 3">
    <name type="scientific">Eubacterium multiforme</name>
    <dbReference type="NCBI Taxonomy" id="83339"/>
    <lineage>
        <taxon>Bacteria</taxon>
        <taxon>Bacillati</taxon>
        <taxon>Bacillota</taxon>
        <taxon>Clostridia</taxon>
        <taxon>Eubacteriales</taxon>
        <taxon>Eubacteriaceae</taxon>
        <taxon>Eubacterium</taxon>
    </lineage>
</organism>
<evidence type="ECO:0000313" key="2">
    <source>
        <dbReference type="EMBL" id="MDQ0148644.1"/>
    </source>
</evidence>
<keyword evidence="3" id="KW-1185">Reference proteome</keyword>
<protein>
    <submittedName>
        <fullName evidence="2">Transposase</fullName>
    </submittedName>
</protein>
<name>A0ABT9UPR3_9FIRM</name>
<dbReference type="Gene3D" id="1.10.10.60">
    <property type="entry name" value="Homeodomain-like"/>
    <property type="match status" value="1"/>
</dbReference>
<sequence length="97" mass="11640">MGRKNYDSKFKITAVKLVLENNTSVLDVSKKLCIHYNTLYNWINEYKKYGENAFPNNENKLNSYKCEIEKLKEENLKLKEELDLLKKYQAFLREKNI</sequence>
<gene>
    <name evidence="2" type="ORF">J2S18_000561</name>
</gene>
<dbReference type="InterPro" id="IPR002514">
    <property type="entry name" value="Transposase_8"/>
</dbReference>
<keyword evidence="1" id="KW-0175">Coiled coil</keyword>
<dbReference type="Proteomes" id="UP001228504">
    <property type="component" value="Unassembled WGS sequence"/>
</dbReference>
<dbReference type="InterPro" id="IPR009057">
    <property type="entry name" value="Homeodomain-like_sf"/>
</dbReference>
<dbReference type="SUPFAM" id="SSF46689">
    <property type="entry name" value="Homeodomain-like"/>
    <property type="match status" value="1"/>
</dbReference>
<dbReference type="Pfam" id="PF01527">
    <property type="entry name" value="HTH_Tnp_1"/>
    <property type="match status" value="1"/>
</dbReference>
<comment type="caution">
    <text evidence="2">The sequence shown here is derived from an EMBL/GenBank/DDBJ whole genome shotgun (WGS) entry which is preliminary data.</text>
</comment>
<reference evidence="2 3" key="1">
    <citation type="submission" date="2023-07" db="EMBL/GenBank/DDBJ databases">
        <title>Genomic Encyclopedia of Type Strains, Phase IV (KMG-IV): sequencing the most valuable type-strain genomes for metagenomic binning, comparative biology and taxonomic classification.</title>
        <authorList>
            <person name="Goeker M."/>
        </authorList>
    </citation>
    <scope>NUCLEOTIDE SEQUENCE [LARGE SCALE GENOMIC DNA]</scope>
    <source>
        <strain evidence="2 3">DSM 20694</strain>
    </source>
</reference>
<dbReference type="RefSeq" id="WP_307482921.1">
    <property type="nucleotide sequence ID" value="NZ_JAUSUF010000001.1"/>
</dbReference>